<dbReference type="RefSeq" id="WP_003135094.1">
    <property type="nucleotide sequence ID" value="NZ_AMQS01000008.1"/>
</dbReference>
<name>K2PKH6_9LACT</name>
<dbReference type="EMBL" id="AMQS01000008">
    <property type="protein sequence ID" value="EKF51885.1"/>
    <property type="molecule type" value="Genomic_DNA"/>
</dbReference>
<dbReference type="PANTHER" id="PTHR39161:SF1">
    <property type="entry name" value="ADAPTER PROTEIN MECA 1"/>
    <property type="match status" value="1"/>
</dbReference>
<dbReference type="InterPro" id="IPR038471">
    <property type="entry name" value="MecA_C_sf"/>
</dbReference>
<evidence type="ECO:0000313" key="2">
    <source>
        <dbReference type="EMBL" id="EKF51885.1"/>
    </source>
</evidence>
<dbReference type="InterPro" id="IPR008681">
    <property type="entry name" value="Neg-reg_MecA"/>
</dbReference>
<comment type="similarity">
    <text evidence="1">Belongs to the MecA family.</text>
</comment>
<dbReference type="Gene3D" id="3.30.70.1950">
    <property type="match status" value="1"/>
</dbReference>
<dbReference type="AlphaFoldDB" id="K2PKH6"/>
<dbReference type="PATRIC" id="fig|1231377.3.peg.750"/>
<protein>
    <submittedName>
        <fullName evidence="2">Negative regulator of genetic competence MecA</fullName>
    </submittedName>
</protein>
<evidence type="ECO:0000313" key="3">
    <source>
        <dbReference type="Proteomes" id="UP000006787"/>
    </source>
</evidence>
<evidence type="ECO:0000256" key="1">
    <source>
        <dbReference type="ARBA" id="ARBA00005397"/>
    </source>
</evidence>
<gene>
    <name evidence="2" type="ORF">C426_0747</name>
</gene>
<sequence>MQYEEINEKTIKISLTFQDLVDHDVKLSDFFTNQSMVENLFYELVEELGLEERFSSGLLTFQIQPFPKGVNIIVTEENIDIDPNNLPDDPEEFEQLMTDFFGRVEDLKQNGGAMTDTSTTENKEVKAEAENKPQPDFVFYSLEFDNMTQLLTAVKNVKIKAEESELYRYEDKFYLIILDNQKSKGKTAVSTMRARMLEYGHETASSRETLQEYGEILITSRALEVLSKI</sequence>
<dbReference type="Pfam" id="PF05389">
    <property type="entry name" value="MecA"/>
    <property type="match status" value="1"/>
</dbReference>
<reference evidence="2 3" key="1">
    <citation type="journal article" date="2012" name="J. Bacteriol.">
        <title>Genome Sequence of the Bacteriocin-Producing Strain Lactococcus garvieae DCC43.</title>
        <authorList>
            <person name="Gabrielsen C."/>
            <person name="Brede D.A."/>
            <person name="Hernandez P.E."/>
            <person name="Nes I.F."/>
            <person name="Diep D.B."/>
        </authorList>
    </citation>
    <scope>NUCLEOTIDE SEQUENCE [LARGE SCALE GENOMIC DNA]</scope>
    <source>
        <strain evidence="2 3">DCC43</strain>
    </source>
</reference>
<dbReference type="Proteomes" id="UP000006787">
    <property type="component" value="Unassembled WGS sequence"/>
</dbReference>
<organism evidence="2 3">
    <name type="scientific">Lactococcus garvieae DCC43</name>
    <dbReference type="NCBI Taxonomy" id="1231377"/>
    <lineage>
        <taxon>Bacteria</taxon>
        <taxon>Bacillati</taxon>
        <taxon>Bacillota</taxon>
        <taxon>Bacilli</taxon>
        <taxon>Lactobacillales</taxon>
        <taxon>Streptococcaceae</taxon>
        <taxon>Lactococcus</taxon>
    </lineage>
</organism>
<dbReference type="PANTHER" id="PTHR39161">
    <property type="entry name" value="ADAPTER PROTEIN MECA"/>
    <property type="match status" value="1"/>
</dbReference>
<proteinExistence type="inferred from homology"/>
<accession>K2PKH6</accession>
<dbReference type="eggNOG" id="COG4862">
    <property type="taxonomic scope" value="Bacteria"/>
</dbReference>
<comment type="caution">
    <text evidence="2">The sequence shown here is derived from an EMBL/GenBank/DDBJ whole genome shotgun (WGS) entry which is preliminary data.</text>
</comment>
<dbReference type="PIRSF" id="PIRSF029008">
    <property type="entry name" value="MecA"/>
    <property type="match status" value="1"/>
</dbReference>